<gene>
    <name evidence="2" type="ORF">SAMN05216206_2796</name>
</gene>
<protein>
    <submittedName>
        <fullName evidence="2">Uncharacterized protein</fullName>
    </submittedName>
</protein>
<feature type="transmembrane region" description="Helical" evidence="1">
    <location>
        <begin position="12"/>
        <end position="31"/>
    </location>
</feature>
<proteinExistence type="predicted"/>
<dbReference type="EMBL" id="FOQL01000003">
    <property type="protein sequence ID" value="SFI70756.1"/>
    <property type="molecule type" value="Genomic_DNA"/>
</dbReference>
<evidence type="ECO:0000313" key="2">
    <source>
        <dbReference type="EMBL" id="SFI70756.1"/>
    </source>
</evidence>
<organism evidence="2 3">
    <name type="scientific">Pseudomonas guineae</name>
    <dbReference type="NCBI Taxonomy" id="425504"/>
    <lineage>
        <taxon>Bacteria</taxon>
        <taxon>Pseudomonadati</taxon>
        <taxon>Pseudomonadota</taxon>
        <taxon>Gammaproteobacteria</taxon>
        <taxon>Pseudomonadales</taxon>
        <taxon>Pseudomonadaceae</taxon>
        <taxon>Pseudomonas</taxon>
    </lineage>
</organism>
<evidence type="ECO:0000256" key="1">
    <source>
        <dbReference type="SAM" id="Phobius"/>
    </source>
</evidence>
<evidence type="ECO:0000313" key="3">
    <source>
        <dbReference type="Proteomes" id="UP000243606"/>
    </source>
</evidence>
<keyword evidence="1" id="KW-1133">Transmembrane helix</keyword>
<dbReference type="AlphaFoldDB" id="A0A1I3KE12"/>
<name>A0A1I3KE12_9PSED</name>
<dbReference type="Proteomes" id="UP000243606">
    <property type="component" value="Unassembled WGS sequence"/>
</dbReference>
<keyword evidence="1" id="KW-0812">Transmembrane</keyword>
<dbReference type="STRING" id="425504.SAMN05216206_2796"/>
<keyword evidence="1" id="KW-0472">Membrane</keyword>
<sequence>MSTALQRQLRHSIWRGFAITLLVFTAFAFALDYVGDEPTHQRQAQGEQHERSH</sequence>
<keyword evidence="3" id="KW-1185">Reference proteome</keyword>
<accession>A0A1I3KE12</accession>
<reference evidence="3" key="1">
    <citation type="submission" date="2016-10" db="EMBL/GenBank/DDBJ databases">
        <authorList>
            <person name="Varghese N."/>
            <person name="Submissions S."/>
        </authorList>
    </citation>
    <scope>NUCLEOTIDE SEQUENCE [LARGE SCALE GENOMIC DNA]</scope>
    <source>
        <strain evidence="3">LMG 24016</strain>
    </source>
</reference>